<dbReference type="Gene3D" id="3.90.550.20">
    <property type="match status" value="1"/>
</dbReference>
<dbReference type="GO" id="GO:0016020">
    <property type="term" value="C:membrane"/>
    <property type="evidence" value="ECO:0007669"/>
    <property type="project" value="GOC"/>
</dbReference>
<dbReference type="EMBL" id="FNDO01000116">
    <property type="protein sequence ID" value="SDJ07120.1"/>
    <property type="molecule type" value="Genomic_DNA"/>
</dbReference>
<protein>
    <submittedName>
        <fullName evidence="2">Glycosyltransferase sugar-binding region containing DXD motif-containing protein</fullName>
    </submittedName>
</protein>
<sequence length="249" mass="28982">MIPKIIHYCWFGRNPLPASALKCIDSWRKFLPDYKIKEWNEDNFDVNMVPYTREAYEAKKFAFVSDYARFYILYHYGGLYFDTDVEVIKSMDDIVERGNFMGIELEAKPKEGLPPSINPGLGLGAVSGANLYYEVLQYYADLHFLMEDGSLNQVTIVTHTTKVLLENGLKTSNEIQKVDDIWIYPRDYFNPLDSTTGKLVKTKRTRSIHWYTNSWNSESALRTYIVRLVHRIFGVNSLGWLKKLIAHVR</sequence>
<dbReference type="PANTHER" id="PTHR32385:SF15">
    <property type="entry name" value="INOSITOL PHOSPHOCERAMIDE MANNOSYLTRANSFERASE 1"/>
    <property type="match status" value="1"/>
</dbReference>
<evidence type="ECO:0000313" key="2">
    <source>
        <dbReference type="EMBL" id="SDJ07120.1"/>
    </source>
</evidence>
<evidence type="ECO:0000313" key="3">
    <source>
        <dbReference type="Proteomes" id="UP000181870"/>
    </source>
</evidence>
<dbReference type="PANTHER" id="PTHR32385">
    <property type="entry name" value="MANNOSYL PHOSPHORYLINOSITOL CERAMIDE SYNTHASE"/>
    <property type="match status" value="1"/>
</dbReference>
<dbReference type="InterPro" id="IPR051706">
    <property type="entry name" value="Glycosyltransferase_domain"/>
</dbReference>
<accession>A0A1G8QSH2</accession>
<dbReference type="AlphaFoldDB" id="A0A1G8QSH2"/>
<dbReference type="InterPro" id="IPR007577">
    <property type="entry name" value="GlycoTrfase_DXD_sugar-bd_CS"/>
</dbReference>
<dbReference type="Proteomes" id="UP000181870">
    <property type="component" value="Unassembled WGS sequence"/>
</dbReference>
<dbReference type="InterPro" id="IPR029044">
    <property type="entry name" value="Nucleotide-diphossugar_trans"/>
</dbReference>
<organism evidence="2 3">
    <name type="scientific">Bacteroides ovatus</name>
    <dbReference type="NCBI Taxonomy" id="28116"/>
    <lineage>
        <taxon>Bacteria</taxon>
        <taxon>Pseudomonadati</taxon>
        <taxon>Bacteroidota</taxon>
        <taxon>Bacteroidia</taxon>
        <taxon>Bacteroidales</taxon>
        <taxon>Bacteroidaceae</taxon>
        <taxon>Bacteroides</taxon>
    </lineage>
</organism>
<dbReference type="SUPFAM" id="SSF53448">
    <property type="entry name" value="Nucleotide-diphospho-sugar transferases"/>
    <property type="match status" value="1"/>
</dbReference>
<evidence type="ECO:0000256" key="1">
    <source>
        <dbReference type="ARBA" id="ARBA00022679"/>
    </source>
</evidence>
<dbReference type="GO" id="GO:0051999">
    <property type="term" value="P:mannosyl-inositol phosphorylceramide biosynthetic process"/>
    <property type="evidence" value="ECO:0007669"/>
    <property type="project" value="TreeGrafter"/>
</dbReference>
<dbReference type="GO" id="GO:0000030">
    <property type="term" value="F:mannosyltransferase activity"/>
    <property type="evidence" value="ECO:0007669"/>
    <property type="project" value="TreeGrafter"/>
</dbReference>
<keyword evidence="1 2" id="KW-0808">Transferase</keyword>
<proteinExistence type="predicted"/>
<dbReference type="Pfam" id="PF04488">
    <property type="entry name" value="Gly_transf_sug"/>
    <property type="match status" value="1"/>
</dbReference>
<gene>
    <name evidence="2" type="ORF">SAMN05192582_11167</name>
</gene>
<reference evidence="2 3" key="1">
    <citation type="submission" date="2016-10" db="EMBL/GenBank/DDBJ databases">
        <authorList>
            <person name="de Groot N.N."/>
        </authorList>
    </citation>
    <scope>NUCLEOTIDE SEQUENCE [LARGE SCALE GENOMIC DNA]</scope>
    <source>
        <strain evidence="2 3">NLAE-zl-C57</strain>
    </source>
</reference>
<name>A0A1G8QSH2_BACOV</name>